<proteinExistence type="predicted"/>
<evidence type="ECO:0000256" key="1">
    <source>
        <dbReference type="SAM" id="Coils"/>
    </source>
</evidence>
<accession>E9G3C2</accession>
<evidence type="ECO:0000313" key="3">
    <source>
        <dbReference type="Proteomes" id="UP000000305"/>
    </source>
</evidence>
<keyword evidence="1" id="KW-0175">Coiled coil</keyword>
<protein>
    <submittedName>
        <fullName evidence="2">Uncharacterized protein</fullName>
    </submittedName>
</protein>
<sequence length="455" mass="49973">MNNDSTCNQPSSLTVDSLSYKELQVLAMSLSLPGKMKQGVLVEAIKARQSQNEQAVAMILEANRQRRILRREQQLRSQQQQLLKLKDESKRAPKFLSRSKMKRSASEMDPAAYIFNAETFKRSKLAAALSQQSRGPASFSFSSLTTGPTSLTIRKEHQYQASAAVMGGCSTWDQQQPIVSDSLFVGLPSMHNMMHQKALPDLSKELSILPLLSDCSNSGGSGVNSSINEDLCCSVGSVSANSTSSWQSGGSSDNLHPLPQSSFESCDSGWMGADDSYDLNTWKNLQNIRLNNNGLENTSLPTNSSSNYFDPATPAPDMFMNNDDLYSPDDFISSPVTGSNYNTDFELPLESSSGYQDVNIKQNPSTSTWCEPFIQQSAQQFPQSSMQNVCSTITSESHATSTNDCCYDFDCYQLGGPFFRIQRPGNPTSVFVPSGRSLTLSTFCNMLPRVASYVQ</sequence>
<gene>
    <name evidence="2" type="ORF">DAPPUDRAFT_313511</name>
</gene>
<reference evidence="2 3" key="1">
    <citation type="journal article" date="2011" name="Science">
        <title>The ecoresponsive genome of Daphnia pulex.</title>
        <authorList>
            <person name="Colbourne J.K."/>
            <person name="Pfrender M.E."/>
            <person name="Gilbert D."/>
            <person name="Thomas W.K."/>
            <person name="Tucker A."/>
            <person name="Oakley T.H."/>
            <person name="Tokishita S."/>
            <person name="Aerts A."/>
            <person name="Arnold G.J."/>
            <person name="Basu M.K."/>
            <person name="Bauer D.J."/>
            <person name="Caceres C.E."/>
            <person name="Carmel L."/>
            <person name="Casola C."/>
            <person name="Choi J.H."/>
            <person name="Detter J.C."/>
            <person name="Dong Q."/>
            <person name="Dusheyko S."/>
            <person name="Eads B.D."/>
            <person name="Frohlich T."/>
            <person name="Geiler-Samerotte K.A."/>
            <person name="Gerlach D."/>
            <person name="Hatcher P."/>
            <person name="Jogdeo S."/>
            <person name="Krijgsveld J."/>
            <person name="Kriventseva E.V."/>
            <person name="Kultz D."/>
            <person name="Laforsch C."/>
            <person name="Lindquist E."/>
            <person name="Lopez J."/>
            <person name="Manak J.R."/>
            <person name="Muller J."/>
            <person name="Pangilinan J."/>
            <person name="Patwardhan R.P."/>
            <person name="Pitluck S."/>
            <person name="Pritham E.J."/>
            <person name="Rechtsteiner A."/>
            <person name="Rho M."/>
            <person name="Rogozin I.B."/>
            <person name="Sakarya O."/>
            <person name="Salamov A."/>
            <person name="Schaack S."/>
            <person name="Shapiro H."/>
            <person name="Shiga Y."/>
            <person name="Skalitzky C."/>
            <person name="Smith Z."/>
            <person name="Souvorov A."/>
            <person name="Sung W."/>
            <person name="Tang Z."/>
            <person name="Tsuchiya D."/>
            <person name="Tu H."/>
            <person name="Vos H."/>
            <person name="Wang M."/>
            <person name="Wolf Y.I."/>
            <person name="Yamagata H."/>
            <person name="Yamada T."/>
            <person name="Ye Y."/>
            <person name="Shaw J.R."/>
            <person name="Andrews J."/>
            <person name="Crease T.J."/>
            <person name="Tang H."/>
            <person name="Lucas S.M."/>
            <person name="Robertson H.M."/>
            <person name="Bork P."/>
            <person name="Koonin E.V."/>
            <person name="Zdobnov E.M."/>
            <person name="Grigoriev I.V."/>
            <person name="Lynch M."/>
            <person name="Boore J.L."/>
        </authorList>
    </citation>
    <scope>NUCLEOTIDE SEQUENCE [LARGE SCALE GENOMIC DNA]</scope>
</reference>
<evidence type="ECO:0000313" key="2">
    <source>
        <dbReference type="EMBL" id="EFX85746.1"/>
    </source>
</evidence>
<feature type="coiled-coil region" evidence="1">
    <location>
        <begin position="52"/>
        <end position="88"/>
    </location>
</feature>
<dbReference type="OrthoDB" id="7693269at2759"/>
<organism evidence="2 3">
    <name type="scientific">Daphnia pulex</name>
    <name type="common">Water flea</name>
    <dbReference type="NCBI Taxonomy" id="6669"/>
    <lineage>
        <taxon>Eukaryota</taxon>
        <taxon>Metazoa</taxon>
        <taxon>Ecdysozoa</taxon>
        <taxon>Arthropoda</taxon>
        <taxon>Crustacea</taxon>
        <taxon>Branchiopoda</taxon>
        <taxon>Diplostraca</taxon>
        <taxon>Cladocera</taxon>
        <taxon>Anomopoda</taxon>
        <taxon>Daphniidae</taxon>
        <taxon>Daphnia</taxon>
    </lineage>
</organism>
<dbReference type="KEGG" id="dpx:DAPPUDRAFT_313511"/>
<name>E9G3C2_DAPPU</name>
<keyword evidence="3" id="KW-1185">Reference proteome</keyword>
<dbReference type="InParanoid" id="E9G3C2"/>
<dbReference type="Proteomes" id="UP000000305">
    <property type="component" value="Unassembled WGS sequence"/>
</dbReference>
<dbReference type="AlphaFoldDB" id="E9G3C2"/>
<dbReference type="EMBL" id="GL732531">
    <property type="protein sequence ID" value="EFX85746.1"/>
    <property type="molecule type" value="Genomic_DNA"/>
</dbReference>
<dbReference type="HOGENOM" id="CLU_601671_0_0_1"/>